<feature type="compositionally biased region" description="Polar residues" evidence="1">
    <location>
        <begin position="191"/>
        <end position="201"/>
    </location>
</feature>
<sequence length="201" mass="22793">AHAQLVREVDVEKVSAFENPYVDAIKSLWNDPGIQECYDRRREYQLSDSTKYRRSCALRAELLPSMCWQQSLQPGPAHTVSLICLDPFGSHAPGNWRLRPWVLPLVVRGVWGRESLLLPSAPTVTPTELWGKIFEVSQLYISGLFRNLFIGSLRCTRSPAVLKRLLLRWLPGSGRPDLRAGWPRFTRPGQAVTSNNPNFPS</sequence>
<comment type="caution">
    <text evidence="2">The sequence shown here is derived from an EMBL/GenBank/DDBJ whole genome shotgun (WGS) entry which is preliminary data.</text>
</comment>
<dbReference type="SUPFAM" id="SSF47895">
    <property type="entry name" value="Transducin (alpha subunit), insertion domain"/>
    <property type="match status" value="1"/>
</dbReference>
<feature type="non-terminal residue" evidence="2">
    <location>
        <position position="1"/>
    </location>
</feature>
<evidence type="ECO:0000256" key="1">
    <source>
        <dbReference type="SAM" id="MobiDB-lite"/>
    </source>
</evidence>
<dbReference type="Proteomes" id="UP000335636">
    <property type="component" value="Unassembled WGS sequence"/>
</dbReference>
<accession>A0A5E4CHQ8</accession>
<dbReference type="AlphaFoldDB" id="A0A5E4CHQ8"/>
<keyword evidence="3" id="KW-1185">Reference proteome</keyword>
<dbReference type="EMBL" id="CABDUW010001422">
    <property type="protein sequence ID" value="VTJ81414.1"/>
    <property type="molecule type" value="Genomic_DNA"/>
</dbReference>
<dbReference type="InterPro" id="IPR011025">
    <property type="entry name" value="GproteinA_insert"/>
</dbReference>
<proteinExistence type="predicted"/>
<name>A0A5E4CHQ8_MARMO</name>
<dbReference type="Gene3D" id="1.10.400.10">
    <property type="entry name" value="GI Alpha 1, domain 2-like"/>
    <property type="match status" value="1"/>
</dbReference>
<reference evidence="2" key="1">
    <citation type="submission" date="2019-04" db="EMBL/GenBank/DDBJ databases">
        <authorList>
            <person name="Alioto T."/>
            <person name="Alioto T."/>
        </authorList>
    </citation>
    <scope>NUCLEOTIDE SEQUENCE [LARGE SCALE GENOMIC DNA]</scope>
</reference>
<dbReference type="GO" id="GO:0007165">
    <property type="term" value="P:signal transduction"/>
    <property type="evidence" value="ECO:0007669"/>
    <property type="project" value="InterPro"/>
</dbReference>
<evidence type="ECO:0008006" key="4">
    <source>
        <dbReference type="Google" id="ProtNLM"/>
    </source>
</evidence>
<organism evidence="2 3">
    <name type="scientific">Marmota monax</name>
    <name type="common">Woodchuck</name>
    <dbReference type="NCBI Taxonomy" id="9995"/>
    <lineage>
        <taxon>Eukaryota</taxon>
        <taxon>Metazoa</taxon>
        <taxon>Chordata</taxon>
        <taxon>Craniata</taxon>
        <taxon>Vertebrata</taxon>
        <taxon>Euteleostomi</taxon>
        <taxon>Mammalia</taxon>
        <taxon>Eutheria</taxon>
        <taxon>Euarchontoglires</taxon>
        <taxon>Glires</taxon>
        <taxon>Rodentia</taxon>
        <taxon>Sciuromorpha</taxon>
        <taxon>Sciuridae</taxon>
        <taxon>Xerinae</taxon>
        <taxon>Marmotini</taxon>
        <taxon>Marmota</taxon>
    </lineage>
</organism>
<gene>
    <name evidence="2" type="ORF">MONAX_5E013790</name>
</gene>
<feature type="region of interest" description="Disordered" evidence="1">
    <location>
        <begin position="180"/>
        <end position="201"/>
    </location>
</feature>
<evidence type="ECO:0000313" key="2">
    <source>
        <dbReference type="EMBL" id="VTJ81414.1"/>
    </source>
</evidence>
<protein>
    <recommendedName>
        <fullName evidence="4">Guanine nucleotide-binding protein G(S) subunit alpha</fullName>
    </recommendedName>
</protein>
<evidence type="ECO:0000313" key="3">
    <source>
        <dbReference type="Proteomes" id="UP000335636"/>
    </source>
</evidence>